<dbReference type="PRINTS" id="PR01658">
    <property type="entry name" value="MCMPROTEIN2"/>
</dbReference>
<dbReference type="VEuPathDB" id="TriTrypDB:LDHU3_28.1120"/>
<dbReference type="VEuPathDB" id="TriTrypDB:LdCL_280014000"/>
<dbReference type="GO" id="GO:0000727">
    <property type="term" value="P:double-strand break repair via break-induced replication"/>
    <property type="evidence" value="ECO:0007669"/>
    <property type="project" value="TreeGrafter"/>
</dbReference>
<dbReference type="VEuPathDB" id="TriTrypDB:LdCL_280013900"/>
<dbReference type="InterPro" id="IPR033762">
    <property type="entry name" value="MCM_OB"/>
</dbReference>
<dbReference type="Pfam" id="PF20054">
    <property type="entry name" value="Tc-38"/>
    <property type="match status" value="1"/>
</dbReference>
<dbReference type="GO" id="GO:0016787">
    <property type="term" value="F:hydrolase activity"/>
    <property type="evidence" value="ECO:0007669"/>
    <property type="project" value="UniProtKB-KW"/>
</dbReference>
<protein>
    <recommendedName>
        <fullName evidence="3">DNA replication licensing factor MCM2</fullName>
        <ecNumber evidence="2">3.6.4.12</ecNumber>
    </recommendedName>
</protein>
<dbReference type="PANTHER" id="PTHR11630:SF44">
    <property type="entry name" value="DNA REPLICATION LICENSING FACTOR MCM2"/>
    <property type="match status" value="1"/>
</dbReference>
<evidence type="ECO:0000256" key="10">
    <source>
        <dbReference type="ARBA" id="ARBA00023306"/>
    </source>
</evidence>
<evidence type="ECO:0000313" key="13">
    <source>
        <dbReference type="EMBL" id="TPP54235.1"/>
    </source>
</evidence>
<dbReference type="GO" id="GO:0005634">
    <property type="term" value="C:nucleus"/>
    <property type="evidence" value="ECO:0007669"/>
    <property type="project" value="InterPro"/>
</dbReference>
<dbReference type="EMBL" id="RHLC01000012">
    <property type="protein sequence ID" value="TPP54235.1"/>
    <property type="molecule type" value="Genomic_DNA"/>
</dbReference>
<dbReference type="Gene3D" id="3.40.50.300">
    <property type="entry name" value="P-loop containing nucleotide triphosphate hydrolases"/>
    <property type="match status" value="1"/>
</dbReference>
<dbReference type="VEuPathDB" id="TriTrypDB:LdBPK_280940.1"/>
<evidence type="ECO:0000259" key="12">
    <source>
        <dbReference type="PROSITE" id="PS50051"/>
    </source>
</evidence>
<dbReference type="Gene3D" id="2.20.28.10">
    <property type="match status" value="1"/>
</dbReference>
<dbReference type="PANTHER" id="PTHR11630">
    <property type="entry name" value="DNA REPLICATION LICENSING FACTOR MCM FAMILY MEMBER"/>
    <property type="match status" value="1"/>
</dbReference>
<keyword evidence="9" id="KW-0238">DNA-binding</keyword>
<dbReference type="VEuPathDB" id="TriTrypDB:LdBPK_280930.1"/>
<dbReference type="SUPFAM" id="SSF52540">
    <property type="entry name" value="P-loop containing nucleoside triphosphate hydrolases"/>
    <property type="match status" value="1"/>
</dbReference>
<dbReference type="InterPro" id="IPR045399">
    <property type="entry name" value="Tc-38"/>
</dbReference>
<evidence type="ECO:0000256" key="4">
    <source>
        <dbReference type="ARBA" id="ARBA00022705"/>
    </source>
</evidence>
<evidence type="ECO:0000256" key="7">
    <source>
        <dbReference type="ARBA" id="ARBA00022806"/>
    </source>
</evidence>
<name>A0A504Y2A6_LEIDO</name>
<dbReference type="GO" id="GO:0042555">
    <property type="term" value="C:MCM complex"/>
    <property type="evidence" value="ECO:0007669"/>
    <property type="project" value="InterPro"/>
</dbReference>
<organism evidence="13 14">
    <name type="scientific">Leishmania donovani</name>
    <dbReference type="NCBI Taxonomy" id="5661"/>
    <lineage>
        <taxon>Eukaryota</taxon>
        <taxon>Discoba</taxon>
        <taxon>Euglenozoa</taxon>
        <taxon>Kinetoplastea</taxon>
        <taxon>Metakinetoplastina</taxon>
        <taxon>Trypanosomatida</taxon>
        <taxon>Trypanosomatidae</taxon>
        <taxon>Leishmaniinae</taxon>
        <taxon>Leishmania</taxon>
    </lineage>
</organism>
<evidence type="ECO:0000256" key="1">
    <source>
        <dbReference type="ARBA" id="ARBA00008010"/>
    </source>
</evidence>
<dbReference type="InterPro" id="IPR012340">
    <property type="entry name" value="NA-bd_OB-fold"/>
</dbReference>
<dbReference type="GO" id="GO:0005524">
    <property type="term" value="F:ATP binding"/>
    <property type="evidence" value="ECO:0007669"/>
    <property type="project" value="UniProtKB-KW"/>
</dbReference>
<dbReference type="Gene3D" id="2.40.50.140">
    <property type="entry name" value="Nucleic acid-binding proteins"/>
    <property type="match status" value="1"/>
</dbReference>
<dbReference type="Proteomes" id="UP000318447">
    <property type="component" value="Unassembled WGS sequence"/>
</dbReference>
<evidence type="ECO:0000256" key="9">
    <source>
        <dbReference type="ARBA" id="ARBA00023125"/>
    </source>
</evidence>
<feature type="region of interest" description="Disordered" evidence="11">
    <location>
        <begin position="832"/>
        <end position="878"/>
    </location>
</feature>
<dbReference type="GO" id="GO:0043138">
    <property type="term" value="F:3'-5' DNA helicase activity"/>
    <property type="evidence" value="ECO:0007669"/>
    <property type="project" value="TreeGrafter"/>
</dbReference>
<keyword evidence="5" id="KW-0547">Nucleotide-binding</keyword>
<evidence type="ECO:0000256" key="3">
    <source>
        <dbReference type="ARBA" id="ARBA00018925"/>
    </source>
</evidence>
<evidence type="ECO:0000256" key="2">
    <source>
        <dbReference type="ARBA" id="ARBA00012551"/>
    </source>
</evidence>
<dbReference type="Pfam" id="PF17855">
    <property type="entry name" value="MCM_lid"/>
    <property type="match status" value="1"/>
</dbReference>
<dbReference type="GO" id="GO:0003697">
    <property type="term" value="F:single-stranded DNA binding"/>
    <property type="evidence" value="ECO:0007669"/>
    <property type="project" value="TreeGrafter"/>
</dbReference>
<dbReference type="InterPro" id="IPR027925">
    <property type="entry name" value="MCM_N"/>
</dbReference>
<proteinExistence type="inferred from homology"/>
<evidence type="ECO:0000313" key="14">
    <source>
        <dbReference type="Proteomes" id="UP000318447"/>
    </source>
</evidence>
<dbReference type="SMART" id="SM00350">
    <property type="entry name" value="MCM"/>
    <property type="match status" value="1"/>
</dbReference>
<sequence length="1706" mass="192529">MRCRQQRLFTGALFPETLNDQIAAFARRHKLQSDVWVPRKAFDTALKPYNVYILPKATLCDLTLTPGGGMGDVTAAIGIDRCLVNAEQTSNRHLLESFADFMVSCLTPPEQLPTRIQIQSFPPAAAAGTQVACHTAAALPLSGRQTQRKNASEYFSAASGGECPTPLLAAATDSGLFPVLPPDPTWDTLVPFRHPLALNGSLLVGTDTTAQLLKWQQESYKWNNYWRRLRGGKWRRQSFYSVCDTEVPGRYNPYFCVRYVPHTYTNLIFPLATAVLMRHRAVAHKYVSRLWLTLKQAEELFGTSLLPERANDEPVVYCNYFTAGMEATAFYCADQFAGGSTIFPTARELDIAAKGVRLPSAKLRAYPLLARLLDQYEEGKTTDGASGDRPGTDQTMLDAGRHVEFFQHRQRCGAVRLHGFWKPETERNYLQNTRMAGTLARQCLLCDYPRPLFFSHRALLAFHLRLQEGEQGIVQTRLPIRVNKLLAWCKGECWFNVSQLREPTVAQELMDHPPVHFLTRRSLQGVVAVNCCRAQCARRCDTAAAAVSSSSPTSSVPTRCNFSAEWIPAYVLEMTGWRLREGAQGVPYVPLAAGAAFKHFPLGGNILFSMADVSLHDAAKDWLRRYTPVDQEGYPFLRGLRQAMTLRAFERGYRAHQWLIHRVRKNGGFSPPLLTLRGAFKPVCMSASQPLLATSAFVKAPFVRMGNFEFVNAEEVAWMSRAHPCKGAAAQESGAEGPDAPLLQMSSGARFQVESGMGMSAESLLRHSVRETDDAAALGDTATFDGHDVGEADDCSEVDEGWTSGDLSTLLILQRLDIFMLLTFAQHKDRDAARRKRRRAREDEVDATGPHPPRREEVEDDDEADHSSGDEANDEEGEDLYGENFMQDYLQPDEESEVAEEEVGEDNDWIADDDSSVSEISEGGRIAVDELLERRSDIDHGEDVGYGDPNDEAYVRGDLESMNFNWRQPQGELVEWLAQELPRRVIKNRIYNFYYNYIVNDVSVYEEKVNAMTRENDKSFQLSYDHLSRVYDSVLALWLVDAPDPMIELLEEAANYFTFKLYPQYRKVHSHIFVRICDLPLCDPIRDFRQVHMNVLVRVEGVVIRRSPVYPQMDAVKYDCARCSYIIGPIYQRGDKEQRVSMCPSCHSKGPFRVNMRLTEYRNHQTIVLQEPPGKVPPGRLPRSLEVVLTNDLIDRAKPGEEVDVTGIYRNNFDPLLNSRQGFPVFTTVLHANNVIRRTTELGMFRLPDDERQRIIELSKSPNIRKKLLQSIAPSIHGRDDIKLGLLLAMMGAVPKDIGGDQSHRIRGDINVLMVGDPGCAKSQFLKFVEKTADRTVFTTGRGSTAVGLTASVHKDSVNGDFVLEGGALVIADRGCCLIDEFDKMSDQDRTSIHEAMEQQTISVARGGIVTTLSARCCIIAAANPMGGRYDPSTSFDANVNLTTPILSRFDLLFVVRDEVNVELDERLATFICDSHMRNHPRTQEETRLLQRDRHEELSRLRYALENADKPLPQSLLRKYILFAKSHCFPRISNIDPDTIARLYVELRQESKHGGIAITVRHMESVIRLSEAHARVHLREYVTDEDVTAAVSLFLRCFIQTQKYSLRSAMEARFRKFLESDTESLPLIRHRIKVAVQTVRQFERQLSGGVEPTQVRIDVSELDYYTANMSQEALNAFYESAEFRKEYRLIRDPVTHAPLQIEHSLA</sequence>
<keyword evidence="8" id="KW-0067">ATP-binding</keyword>
<feature type="compositionally biased region" description="Acidic residues" evidence="11">
    <location>
        <begin position="894"/>
        <end position="916"/>
    </location>
</feature>
<comment type="caution">
    <text evidence="13">The sequence shown here is derived from an EMBL/GenBank/DDBJ whole genome shotgun (WGS) entry which is preliminary data.</text>
</comment>
<feature type="region of interest" description="Disordered" evidence="11">
    <location>
        <begin position="894"/>
        <end position="918"/>
    </location>
</feature>
<dbReference type="GO" id="GO:0017116">
    <property type="term" value="F:single-stranded DNA helicase activity"/>
    <property type="evidence" value="ECO:0007669"/>
    <property type="project" value="TreeGrafter"/>
</dbReference>
<dbReference type="InterPro" id="IPR041562">
    <property type="entry name" value="MCM_lid"/>
</dbReference>
<dbReference type="PROSITE" id="PS50051">
    <property type="entry name" value="MCM_2"/>
    <property type="match status" value="1"/>
</dbReference>
<keyword evidence="10" id="KW-0131">Cell cycle</keyword>
<feature type="domain" description="MCM C-terminal AAA(+) ATPase" evidence="12">
    <location>
        <begin position="1264"/>
        <end position="1472"/>
    </location>
</feature>
<dbReference type="InterPro" id="IPR031327">
    <property type="entry name" value="MCM"/>
</dbReference>
<dbReference type="InterPro" id="IPR027417">
    <property type="entry name" value="P-loop_NTPase"/>
</dbReference>
<reference evidence="14" key="1">
    <citation type="submission" date="2019-02" db="EMBL/GenBank/DDBJ databases">
        <title>FDA dAtabase for Regulatory Grade micrObial Sequences (FDA-ARGOS): Supporting development and validation of Infectious Disease Dx tests.</title>
        <authorList>
            <person name="Duncan R."/>
            <person name="Fisher C."/>
            <person name="Tallon L."/>
            <person name="Sadzewicz L."/>
            <person name="Sengamalay N."/>
            <person name="Ott S."/>
            <person name="Godinez A."/>
            <person name="Nagaraj S."/>
            <person name="Vavikolanu K."/>
            <person name="Nadendla S."/>
            <person name="Aluvathingal J."/>
            <person name="Sichtig H."/>
        </authorList>
    </citation>
    <scope>NUCLEOTIDE SEQUENCE [LARGE SCALE GENOMIC DNA]</scope>
    <source>
        <strain evidence="14">FDAARGOS_361</strain>
    </source>
</reference>
<keyword evidence="7" id="KW-0347">Helicase</keyword>
<evidence type="ECO:0000256" key="5">
    <source>
        <dbReference type="ARBA" id="ARBA00022741"/>
    </source>
</evidence>
<accession>A0A504Y2A6</accession>
<gene>
    <name evidence="13" type="ORF">CGC21_21970</name>
</gene>
<comment type="similarity">
    <text evidence="1">Belongs to the MCM family.</text>
</comment>
<dbReference type="EC" id="3.6.4.12" evidence="2"/>
<dbReference type="PRINTS" id="PR01657">
    <property type="entry name" value="MCMFAMILY"/>
</dbReference>
<dbReference type="InterPro" id="IPR008045">
    <property type="entry name" value="MCM2"/>
</dbReference>
<dbReference type="Pfam" id="PF00493">
    <property type="entry name" value="MCM"/>
    <property type="match status" value="1"/>
</dbReference>
<evidence type="ECO:0000256" key="8">
    <source>
        <dbReference type="ARBA" id="ARBA00022840"/>
    </source>
</evidence>
<dbReference type="GO" id="GO:1902975">
    <property type="term" value="P:mitotic DNA replication initiation"/>
    <property type="evidence" value="ECO:0007669"/>
    <property type="project" value="TreeGrafter"/>
</dbReference>
<keyword evidence="6" id="KW-0378">Hydrolase</keyword>
<dbReference type="FunFam" id="3.40.50.300:FF:001141">
    <property type="entry name" value="DNA helicase"/>
    <property type="match status" value="1"/>
</dbReference>
<dbReference type="VEuPathDB" id="TriTrypDB:LDHU3_28.1110"/>
<dbReference type="FunFam" id="3.30.1640.10:FF:000024">
    <property type="entry name" value="DNA helicase"/>
    <property type="match status" value="1"/>
</dbReference>
<dbReference type="Pfam" id="PF14551">
    <property type="entry name" value="MCM_N"/>
    <property type="match status" value="1"/>
</dbReference>
<keyword evidence="4" id="KW-0235">DNA replication</keyword>
<evidence type="ECO:0000256" key="6">
    <source>
        <dbReference type="ARBA" id="ARBA00022801"/>
    </source>
</evidence>
<dbReference type="Gene3D" id="3.30.1640.10">
    <property type="entry name" value="mini-chromosome maintenance (MCM) complex, chain A, domain 1"/>
    <property type="match status" value="1"/>
</dbReference>
<dbReference type="Pfam" id="PF17207">
    <property type="entry name" value="MCM_OB"/>
    <property type="match status" value="1"/>
</dbReference>
<dbReference type="InterPro" id="IPR001208">
    <property type="entry name" value="MCM_dom"/>
</dbReference>
<dbReference type="SUPFAM" id="SSF50249">
    <property type="entry name" value="Nucleic acid-binding proteins"/>
    <property type="match status" value="1"/>
</dbReference>
<evidence type="ECO:0000256" key="11">
    <source>
        <dbReference type="SAM" id="MobiDB-lite"/>
    </source>
</evidence>